<gene>
    <name evidence="9" type="ORF">METZ01_LOCUS506152</name>
</gene>
<keyword evidence="3" id="KW-0547">Nucleotide-binding</keyword>
<feature type="domain" description="DNA gyrase B subunit C-terminal" evidence="8">
    <location>
        <begin position="123"/>
        <end position="184"/>
    </location>
</feature>
<dbReference type="InterPro" id="IPR000565">
    <property type="entry name" value="Topo_IIA_B"/>
</dbReference>
<dbReference type="GO" id="GO:0003677">
    <property type="term" value="F:DNA binding"/>
    <property type="evidence" value="ECO:0007669"/>
    <property type="project" value="UniProtKB-KW"/>
</dbReference>
<evidence type="ECO:0000256" key="3">
    <source>
        <dbReference type="ARBA" id="ARBA00022741"/>
    </source>
</evidence>
<dbReference type="InterPro" id="IPR013760">
    <property type="entry name" value="Topo_IIA-like_dom_sf"/>
</dbReference>
<evidence type="ECO:0000259" key="8">
    <source>
        <dbReference type="Pfam" id="PF00986"/>
    </source>
</evidence>
<reference evidence="9" key="1">
    <citation type="submission" date="2018-05" db="EMBL/GenBank/DDBJ databases">
        <authorList>
            <person name="Lanie J.A."/>
            <person name="Ng W.-L."/>
            <person name="Kazmierczak K.M."/>
            <person name="Andrzejewski T.M."/>
            <person name="Davidsen T.M."/>
            <person name="Wayne K.J."/>
            <person name="Tettelin H."/>
            <person name="Glass J.I."/>
            <person name="Rusch D."/>
            <person name="Podicherti R."/>
            <person name="Tsui H.-C.T."/>
            <person name="Winkler M.E."/>
        </authorList>
    </citation>
    <scope>NUCLEOTIDE SEQUENCE</scope>
</reference>
<keyword evidence="6" id="KW-0238">DNA-binding</keyword>
<dbReference type="SUPFAM" id="SSF56719">
    <property type="entry name" value="Type II DNA topoisomerase"/>
    <property type="match status" value="1"/>
</dbReference>
<dbReference type="GO" id="GO:0005524">
    <property type="term" value="F:ATP binding"/>
    <property type="evidence" value="ECO:0007669"/>
    <property type="project" value="UniProtKB-KW"/>
</dbReference>
<protein>
    <recommendedName>
        <fullName evidence="8">DNA gyrase B subunit C-terminal domain-containing protein</fullName>
    </recommendedName>
</protein>
<dbReference type="InterPro" id="IPR002288">
    <property type="entry name" value="DNA_gyrase_B_C"/>
</dbReference>
<evidence type="ECO:0000256" key="1">
    <source>
        <dbReference type="ARBA" id="ARBA00000185"/>
    </source>
</evidence>
<dbReference type="Gene3D" id="3.40.50.670">
    <property type="match status" value="1"/>
</dbReference>
<dbReference type="PANTHER" id="PTHR45866:SF1">
    <property type="entry name" value="DNA GYRASE SUBUNIT B, MITOCHONDRIAL"/>
    <property type="match status" value="1"/>
</dbReference>
<dbReference type="InterPro" id="IPR013759">
    <property type="entry name" value="Topo_IIA_B_C"/>
</dbReference>
<dbReference type="GO" id="GO:0006265">
    <property type="term" value="P:DNA topological change"/>
    <property type="evidence" value="ECO:0007669"/>
    <property type="project" value="InterPro"/>
</dbReference>
<dbReference type="PANTHER" id="PTHR45866">
    <property type="entry name" value="DNA GYRASE/TOPOISOMERASE SUBUNIT B"/>
    <property type="match status" value="1"/>
</dbReference>
<dbReference type="EMBL" id="UINC01223908">
    <property type="protein sequence ID" value="SVE53298.1"/>
    <property type="molecule type" value="Genomic_DNA"/>
</dbReference>
<comment type="catalytic activity">
    <reaction evidence="1">
        <text>ATP-dependent breakage, passage and rejoining of double-stranded DNA.</text>
        <dbReference type="EC" id="5.6.2.2"/>
    </reaction>
</comment>
<evidence type="ECO:0000256" key="5">
    <source>
        <dbReference type="ARBA" id="ARBA00023029"/>
    </source>
</evidence>
<evidence type="ECO:0000256" key="7">
    <source>
        <dbReference type="ARBA" id="ARBA00023235"/>
    </source>
</evidence>
<organism evidence="9">
    <name type="scientific">marine metagenome</name>
    <dbReference type="NCBI Taxonomy" id="408172"/>
    <lineage>
        <taxon>unclassified sequences</taxon>
        <taxon>metagenomes</taxon>
        <taxon>ecological metagenomes</taxon>
    </lineage>
</organism>
<evidence type="ECO:0000256" key="4">
    <source>
        <dbReference type="ARBA" id="ARBA00022840"/>
    </source>
</evidence>
<accession>A0A383EB28</accession>
<sequence>ARIRTGNKEEFRFFPDAEAREGFFEGQGIPPEEREGTITRELEDDGRPVRQRISVHEIFEAHEMEKILEGIAGHDISVEHFEGDGENANYKLVENMGLEGKENEIEIRSLLEVLENIRALGRKGLQIQRYKGLGEMNPKQLFETTMDPTTRSLFKVDVADAAAADHIFSMLMGEDVPSRRAFIEDNALNVSYLDV</sequence>
<dbReference type="PRINTS" id="PR01159">
    <property type="entry name" value="DNAGYRASEB"/>
</dbReference>
<dbReference type="Pfam" id="PF00986">
    <property type="entry name" value="DNA_gyraseB_C"/>
    <property type="match status" value="1"/>
</dbReference>
<dbReference type="AlphaFoldDB" id="A0A383EB28"/>
<name>A0A383EB28_9ZZZZ</name>
<evidence type="ECO:0000256" key="2">
    <source>
        <dbReference type="ARBA" id="ARBA00010708"/>
    </source>
</evidence>
<keyword evidence="7" id="KW-0413">Isomerase</keyword>
<evidence type="ECO:0000313" key="9">
    <source>
        <dbReference type="EMBL" id="SVE53298.1"/>
    </source>
</evidence>
<proteinExistence type="inferred from homology"/>
<feature type="non-terminal residue" evidence="9">
    <location>
        <position position="1"/>
    </location>
</feature>
<keyword evidence="5" id="KW-0799">Topoisomerase</keyword>
<dbReference type="GO" id="GO:0003918">
    <property type="term" value="F:DNA topoisomerase type II (double strand cut, ATP-hydrolyzing) activity"/>
    <property type="evidence" value="ECO:0007669"/>
    <property type="project" value="UniProtKB-EC"/>
</dbReference>
<comment type="similarity">
    <text evidence="2">Belongs to the type II topoisomerase GyrB family.</text>
</comment>
<evidence type="ECO:0000256" key="6">
    <source>
        <dbReference type="ARBA" id="ARBA00023125"/>
    </source>
</evidence>
<keyword evidence="4" id="KW-0067">ATP-binding</keyword>